<dbReference type="EMBL" id="REGN01005972">
    <property type="protein sequence ID" value="RNA11385.1"/>
    <property type="molecule type" value="Genomic_DNA"/>
</dbReference>
<protein>
    <recommendedName>
        <fullName evidence="5">LIM zinc-binding domain-containing protein</fullName>
    </recommendedName>
</protein>
<gene>
    <name evidence="6" type="ORF">BpHYR1_022221</name>
</gene>
<evidence type="ECO:0000256" key="2">
    <source>
        <dbReference type="ARBA" id="ARBA00022833"/>
    </source>
</evidence>
<accession>A0A3M7QK95</accession>
<dbReference type="PROSITE" id="PS50023">
    <property type="entry name" value="LIM_DOMAIN_2"/>
    <property type="match status" value="1"/>
</dbReference>
<dbReference type="InterPro" id="IPR001781">
    <property type="entry name" value="Znf_LIM"/>
</dbReference>
<evidence type="ECO:0000256" key="1">
    <source>
        <dbReference type="ARBA" id="ARBA00022723"/>
    </source>
</evidence>
<dbReference type="Proteomes" id="UP000276133">
    <property type="component" value="Unassembled WGS sequence"/>
</dbReference>
<keyword evidence="1 4" id="KW-0479">Metal-binding</keyword>
<feature type="domain" description="LIM zinc-binding" evidence="5">
    <location>
        <begin position="2"/>
        <end position="62"/>
    </location>
</feature>
<dbReference type="GO" id="GO:0046872">
    <property type="term" value="F:metal ion binding"/>
    <property type="evidence" value="ECO:0007669"/>
    <property type="project" value="UniProtKB-KW"/>
</dbReference>
<dbReference type="AlphaFoldDB" id="A0A3M7QK95"/>
<dbReference type="PROSITE" id="PS00478">
    <property type="entry name" value="LIM_DOMAIN_1"/>
    <property type="match status" value="1"/>
</dbReference>
<proteinExistence type="predicted"/>
<keyword evidence="7" id="KW-1185">Reference proteome</keyword>
<dbReference type="Pfam" id="PF00412">
    <property type="entry name" value="LIM"/>
    <property type="match status" value="1"/>
</dbReference>
<dbReference type="SMART" id="SM00132">
    <property type="entry name" value="LIM"/>
    <property type="match status" value="1"/>
</dbReference>
<dbReference type="SUPFAM" id="SSF57716">
    <property type="entry name" value="Glucocorticoid receptor-like (DNA-binding domain)"/>
    <property type="match status" value="1"/>
</dbReference>
<evidence type="ECO:0000256" key="4">
    <source>
        <dbReference type="PROSITE-ProRule" id="PRU00125"/>
    </source>
</evidence>
<dbReference type="Gene3D" id="2.10.110.10">
    <property type="entry name" value="Cysteine Rich Protein"/>
    <property type="match status" value="1"/>
</dbReference>
<dbReference type="OrthoDB" id="8062037at2759"/>
<evidence type="ECO:0000259" key="5">
    <source>
        <dbReference type="PROSITE" id="PS50023"/>
    </source>
</evidence>
<evidence type="ECO:0000313" key="7">
    <source>
        <dbReference type="Proteomes" id="UP000276133"/>
    </source>
</evidence>
<keyword evidence="3 4" id="KW-0440">LIM domain</keyword>
<organism evidence="6 7">
    <name type="scientific">Brachionus plicatilis</name>
    <name type="common">Marine rotifer</name>
    <name type="synonym">Brachionus muelleri</name>
    <dbReference type="NCBI Taxonomy" id="10195"/>
    <lineage>
        <taxon>Eukaryota</taxon>
        <taxon>Metazoa</taxon>
        <taxon>Spiralia</taxon>
        <taxon>Gnathifera</taxon>
        <taxon>Rotifera</taxon>
        <taxon>Eurotatoria</taxon>
        <taxon>Monogononta</taxon>
        <taxon>Pseudotrocha</taxon>
        <taxon>Ploima</taxon>
        <taxon>Brachionidae</taxon>
        <taxon>Brachionus</taxon>
    </lineage>
</organism>
<comment type="caution">
    <text evidence="6">The sequence shown here is derived from an EMBL/GenBank/DDBJ whole genome shotgun (WGS) entry which is preliminary data.</text>
</comment>
<evidence type="ECO:0000313" key="6">
    <source>
        <dbReference type="EMBL" id="RNA11385.1"/>
    </source>
</evidence>
<evidence type="ECO:0000256" key="3">
    <source>
        <dbReference type="ARBA" id="ARBA00023038"/>
    </source>
</evidence>
<keyword evidence="2 4" id="KW-0862">Zinc</keyword>
<name>A0A3M7QK95_BRAPC</name>
<reference evidence="6 7" key="1">
    <citation type="journal article" date="2018" name="Sci. Rep.">
        <title>Genomic signatures of local adaptation to the degree of environmental predictability in rotifers.</title>
        <authorList>
            <person name="Franch-Gras L."/>
            <person name="Hahn C."/>
            <person name="Garcia-Roger E.M."/>
            <person name="Carmona M.J."/>
            <person name="Serra M."/>
            <person name="Gomez A."/>
        </authorList>
    </citation>
    <scope>NUCLEOTIDE SEQUENCE [LARGE SCALE GENOMIC DNA]</scope>
    <source>
        <strain evidence="6">HYR1</strain>
    </source>
</reference>
<sequence length="91" mass="10716">MIRCSKCSKFIYDPNDGVLMLGRKWHKNCFCCDSCGTQLFHQYAYKSEKLLCSTCNLQVFGPSKTSVLMVKWNNRMRPEEIKTEKDMLMYI</sequence>
<dbReference type="CDD" id="cd08368">
    <property type="entry name" value="LIM"/>
    <property type="match status" value="1"/>
</dbReference>